<organism evidence="3">
    <name type="scientific">Trepomonas sp. PC1</name>
    <dbReference type="NCBI Taxonomy" id="1076344"/>
    <lineage>
        <taxon>Eukaryota</taxon>
        <taxon>Metamonada</taxon>
        <taxon>Diplomonadida</taxon>
        <taxon>Hexamitidae</taxon>
        <taxon>Hexamitinae</taxon>
        <taxon>Trepomonas</taxon>
    </lineage>
</organism>
<name>A0A146K2W9_9EUKA</name>
<accession>A0A146K2W9</accession>
<keyword evidence="2" id="KW-1133">Transmembrane helix</keyword>
<feature type="region of interest" description="Disordered" evidence="1">
    <location>
        <begin position="1"/>
        <end position="32"/>
    </location>
</feature>
<dbReference type="EMBL" id="GDID01006727">
    <property type="protein sequence ID" value="JAP89879.1"/>
    <property type="molecule type" value="Transcribed_RNA"/>
</dbReference>
<feature type="compositionally biased region" description="Basic and acidic residues" evidence="1">
    <location>
        <begin position="1"/>
        <end position="10"/>
    </location>
</feature>
<feature type="transmembrane region" description="Helical" evidence="2">
    <location>
        <begin position="423"/>
        <end position="444"/>
    </location>
</feature>
<dbReference type="AlphaFoldDB" id="A0A146K2W9"/>
<feature type="transmembrane region" description="Helical" evidence="2">
    <location>
        <begin position="127"/>
        <end position="149"/>
    </location>
</feature>
<feature type="transmembrane region" description="Helical" evidence="2">
    <location>
        <begin position="299"/>
        <end position="319"/>
    </location>
</feature>
<keyword evidence="2" id="KW-0812">Transmembrane</keyword>
<feature type="non-terminal residue" evidence="3">
    <location>
        <position position="1"/>
    </location>
</feature>
<evidence type="ECO:0000256" key="2">
    <source>
        <dbReference type="SAM" id="Phobius"/>
    </source>
</evidence>
<reference evidence="3" key="1">
    <citation type="submission" date="2015-07" db="EMBL/GenBank/DDBJ databases">
        <title>Adaptation to a free-living lifestyle via gene acquisitions in the diplomonad Trepomonas sp. PC1.</title>
        <authorList>
            <person name="Xu F."/>
            <person name="Jerlstrom-Hultqvist J."/>
            <person name="Kolisko M."/>
            <person name="Simpson A.G.B."/>
            <person name="Roger A.J."/>
            <person name="Svard S.G."/>
            <person name="Andersson J.O."/>
        </authorList>
    </citation>
    <scope>NUCLEOTIDE SEQUENCE</scope>
    <source>
        <strain evidence="3">PC1</strain>
    </source>
</reference>
<feature type="transmembrane region" description="Helical" evidence="2">
    <location>
        <begin position="490"/>
        <end position="507"/>
    </location>
</feature>
<feature type="transmembrane region" description="Helical" evidence="2">
    <location>
        <begin position="161"/>
        <end position="181"/>
    </location>
</feature>
<proteinExistence type="predicted"/>
<protein>
    <recommendedName>
        <fullName evidence="4">DinF protein</fullName>
    </recommendedName>
</protein>
<evidence type="ECO:0000256" key="1">
    <source>
        <dbReference type="SAM" id="MobiDB-lite"/>
    </source>
</evidence>
<feature type="transmembrane region" description="Helical" evidence="2">
    <location>
        <begin position="193"/>
        <end position="211"/>
    </location>
</feature>
<feature type="transmembrane region" description="Helical" evidence="2">
    <location>
        <begin position="339"/>
        <end position="363"/>
    </location>
</feature>
<feature type="transmembrane region" description="Helical" evidence="2">
    <location>
        <begin position="384"/>
        <end position="403"/>
    </location>
</feature>
<feature type="transmembrane region" description="Helical" evidence="2">
    <location>
        <begin position="451"/>
        <end position="470"/>
    </location>
</feature>
<evidence type="ECO:0000313" key="3">
    <source>
        <dbReference type="EMBL" id="JAP89879.1"/>
    </source>
</evidence>
<gene>
    <name evidence="3" type="ORF">TPC1_30626</name>
</gene>
<keyword evidence="2" id="KW-0472">Membrane</keyword>
<evidence type="ECO:0008006" key="4">
    <source>
        <dbReference type="Google" id="ProtNLM"/>
    </source>
</evidence>
<sequence>QIFDHFRQTETSKPNTNPFTQNDQKSEQQSGQQNHDIQHKFNIVNLTNIFTSQLVGTIAEQLMVVMGQNLAIFIQVFLFGASFLENYVVSFCLLEIGSTIIQKAVAQSASCDYQKRMLDEKHNDNDILIPHLYSLIFVGILQFLGIAAYSLLDMQFQTSFIIKQVLAIAQVPVQFAFFIRSQQLISFSMLIKTFQWLMYMMIVNYAFHFYINSDWTFVIDPAGSWDNGVFTDSNGQVQKIATNAWDGIGYAIGTLTVSMLMFSTVVKSKFITPIKTRFDFNFEAFIPTKKMIKQIFKQMVCYLQLIPMYFSNPAAFLYLQLVIKSTYSAINYEQAYPKLFYFLITWHFCTIMSTACCDAFLAIAPGLIQLKKYDLLRSLTVRTLFFSLVGNGIISLLIVLASGQFMSFIVPSAYMLANPYEEVVMRAAIVGVFHGVQIFPFYFCVAQGYQFVPIAVGIIKLVFSMLFIKFQQSTVGDGGNPMYPMFYEEVSGVIIGVVLLIWIVYKFKSEMTVVVAKKASKKLTTEEILGQ</sequence>
<feature type="transmembrane region" description="Helical" evidence="2">
    <location>
        <begin position="247"/>
        <end position="266"/>
    </location>
</feature>
<feature type="compositionally biased region" description="Polar residues" evidence="1">
    <location>
        <begin position="11"/>
        <end position="32"/>
    </location>
</feature>